<name>A0A7U7I8L1_9GAMM</name>
<keyword evidence="2" id="KW-0472">Membrane</keyword>
<evidence type="ECO:0000256" key="2">
    <source>
        <dbReference type="SAM" id="Phobius"/>
    </source>
</evidence>
<keyword evidence="2" id="KW-1133">Transmembrane helix</keyword>
<dbReference type="PANTHER" id="PTHR33219:SF14">
    <property type="entry name" value="PROTEIN COFACTOR ASSEMBLY OF COMPLEX C SUBUNIT B CCB3, CHLOROPLASTIC-RELATED"/>
    <property type="match status" value="1"/>
</dbReference>
<evidence type="ECO:0008006" key="5">
    <source>
        <dbReference type="Google" id="ProtNLM"/>
    </source>
</evidence>
<accession>A0A7U7I8L1</accession>
<dbReference type="EMBL" id="CAJFCI010000015">
    <property type="protein sequence ID" value="CAD5106017.1"/>
    <property type="molecule type" value="Genomic_DNA"/>
</dbReference>
<dbReference type="RefSeq" id="WP_187669416.1">
    <property type="nucleotide sequence ID" value="NZ_CAJFCI010000015.1"/>
</dbReference>
<dbReference type="GO" id="GO:0016020">
    <property type="term" value="C:membrane"/>
    <property type="evidence" value="ECO:0007669"/>
    <property type="project" value="InterPro"/>
</dbReference>
<dbReference type="Pfam" id="PF02325">
    <property type="entry name" value="CCB3_YggT"/>
    <property type="match status" value="2"/>
</dbReference>
<comment type="similarity">
    <text evidence="1">Belongs to the YggT family.</text>
</comment>
<evidence type="ECO:0000313" key="3">
    <source>
        <dbReference type="EMBL" id="CAD5106017.1"/>
    </source>
</evidence>
<evidence type="ECO:0000313" key="4">
    <source>
        <dbReference type="Proteomes" id="UP000583387"/>
    </source>
</evidence>
<proteinExistence type="inferred from homology"/>
<keyword evidence="4" id="KW-1185">Reference proteome</keyword>
<evidence type="ECO:0000256" key="1">
    <source>
        <dbReference type="ARBA" id="ARBA00010894"/>
    </source>
</evidence>
<feature type="transmembrane region" description="Helical" evidence="2">
    <location>
        <begin position="7"/>
        <end position="29"/>
    </location>
</feature>
<dbReference type="Proteomes" id="UP000583387">
    <property type="component" value="Unassembled WGS sequence"/>
</dbReference>
<dbReference type="InterPro" id="IPR003425">
    <property type="entry name" value="CCB3/YggT"/>
</dbReference>
<feature type="transmembrane region" description="Helical" evidence="2">
    <location>
        <begin position="163"/>
        <end position="185"/>
    </location>
</feature>
<feature type="transmembrane region" description="Helical" evidence="2">
    <location>
        <begin position="99"/>
        <end position="129"/>
    </location>
</feature>
<reference evidence="3 4" key="1">
    <citation type="submission" date="2020-08" db="EMBL/GenBank/DDBJ databases">
        <authorList>
            <person name="Criscuolo A."/>
        </authorList>
    </citation>
    <scope>NUCLEOTIDE SEQUENCE [LARGE SCALE GENOMIC DNA]</scope>
    <source>
        <strain evidence="3">CIP111764</strain>
    </source>
</reference>
<gene>
    <name evidence="3" type="ORF">PSEWESI4_00276</name>
</gene>
<dbReference type="AlphaFoldDB" id="A0A7U7I8L1"/>
<organism evidence="3 4">
    <name type="scientific">Zestomonas carbonaria</name>
    <dbReference type="NCBI Taxonomy" id="2762745"/>
    <lineage>
        <taxon>Bacteria</taxon>
        <taxon>Pseudomonadati</taxon>
        <taxon>Pseudomonadota</taxon>
        <taxon>Gammaproteobacteria</taxon>
        <taxon>Pseudomonadales</taxon>
        <taxon>Pseudomonadaceae</taxon>
        <taxon>Zestomonas</taxon>
    </lineage>
</organism>
<keyword evidence="2" id="KW-0812">Transmembrane</keyword>
<dbReference type="PANTHER" id="PTHR33219">
    <property type="entry name" value="YLMG HOMOLOG PROTEIN 2, CHLOROPLASTIC"/>
    <property type="match status" value="1"/>
</dbReference>
<feature type="transmembrane region" description="Helical" evidence="2">
    <location>
        <begin position="67"/>
        <end position="87"/>
    </location>
</feature>
<protein>
    <recommendedName>
        <fullName evidence="5">YggT family protein</fullName>
    </recommendedName>
</protein>
<sequence length="201" mass="21815">MSGFAEALIYIIQTLGSLYLLIVLLRFILQLVRADFYNPLSQFVVKATQPLLKPLRRVVPGFAGLDLASLVLAILVQLLLMAITLTLAGFNVGGFLLQLLVWSLIGVTSLFLKVFFFALIVSVILSWVAPGSYNPGAQLVNQICEPLLAPFRRLLPNLGGLDISPIFAFIAINLVDRFVLGYLAAATGLAGPLKQIVGPFF</sequence>
<comment type="caution">
    <text evidence="3">The sequence shown here is derived from an EMBL/GenBank/DDBJ whole genome shotgun (WGS) entry which is preliminary data.</text>
</comment>